<evidence type="ECO:0000313" key="1">
    <source>
        <dbReference type="EMBL" id="RKD30353.1"/>
    </source>
</evidence>
<dbReference type="OrthoDB" id="1766780at2"/>
<gene>
    <name evidence="1" type="ORF">BET01_07110</name>
</gene>
<comment type="caution">
    <text evidence="1">The sequence shown here is derived from an EMBL/GenBank/DDBJ whole genome shotgun (WGS) entry which is preliminary data.</text>
</comment>
<dbReference type="RefSeq" id="WP_120197915.1">
    <property type="nucleotide sequence ID" value="NZ_MCIA01000031.1"/>
</dbReference>
<name>A0A419SYK5_9FIRM</name>
<keyword evidence="2" id="KW-1185">Reference proteome</keyword>
<reference evidence="1 2" key="1">
    <citation type="submission" date="2016-08" db="EMBL/GenBank/DDBJ databases">
        <title>A new outlook on sporulation: Clostridium algidixylanolyticum.</title>
        <authorList>
            <person name="Poppleton D.I."/>
            <person name="Gribaldo S."/>
        </authorList>
    </citation>
    <scope>NUCLEOTIDE SEQUENCE [LARGE SCALE GENOMIC DNA]</scope>
    <source>
        <strain evidence="1 2">SPL73</strain>
    </source>
</reference>
<proteinExistence type="predicted"/>
<organism evidence="1 2">
    <name type="scientific">Lacrimispora algidixylanolytica</name>
    <dbReference type="NCBI Taxonomy" id="94868"/>
    <lineage>
        <taxon>Bacteria</taxon>
        <taxon>Bacillati</taxon>
        <taxon>Bacillota</taxon>
        <taxon>Clostridia</taxon>
        <taxon>Lachnospirales</taxon>
        <taxon>Lachnospiraceae</taxon>
        <taxon>Lacrimispora</taxon>
    </lineage>
</organism>
<protein>
    <submittedName>
        <fullName evidence="1">Uncharacterized protein</fullName>
    </submittedName>
</protein>
<dbReference type="Proteomes" id="UP000284277">
    <property type="component" value="Unassembled WGS sequence"/>
</dbReference>
<dbReference type="AlphaFoldDB" id="A0A419SYK5"/>
<dbReference type="EMBL" id="MCIA01000031">
    <property type="protein sequence ID" value="RKD30353.1"/>
    <property type="molecule type" value="Genomic_DNA"/>
</dbReference>
<accession>A0A419SYK5</accession>
<sequence length="75" mass="8466">MNIMNLMQLKEAWGVFKENHPKFPLFLDAASRSGLKEGSVIEINITTPEGKTLATNLKIKDSDLKLFEQLKASFK</sequence>
<evidence type="ECO:0000313" key="2">
    <source>
        <dbReference type="Proteomes" id="UP000284277"/>
    </source>
</evidence>